<evidence type="ECO:0000313" key="2">
    <source>
        <dbReference type="Proteomes" id="UP000760480"/>
    </source>
</evidence>
<protein>
    <submittedName>
        <fullName evidence="1">Uncharacterized protein</fullName>
    </submittedName>
</protein>
<sequence length="119" mass="13914">MKHIVKVEKIAGVVFALSKQAWHPPLLQEHIKELQIYYKKDHNGLNLLTNPLPGIDEQLFLDSVKMYHITEIDALQAIKTHGLEGAVQIRDYVLQQAARYKEKKRRSSRYRRLYDAVFS</sequence>
<reference evidence="1 2" key="1">
    <citation type="submission" date="2019-03" db="EMBL/GenBank/DDBJ databases">
        <title>Metabolic reconstructions from genomes of highly enriched 'Candidatus Accumulibacter' and 'Candidatus Competibacter' bioreactor populations.</title>
        <authorList>
            <person name="Annavajhala M.K."/>
            <person name="Welles L."/>
            <person name="Abbas B."/>
            <person name="Sorokin D."/>
            <person name="Park H."/>
            <person name="Van Loosdrecht M."/>
            <person name="Chandran K."/>
        </authorList>
    </citation>
    <scope>NUCLEOTIDE SEQUENCE [LARGE SCALE GENOMIC DNA]</scope>
    <source>
        <strain evidence="1 2">SBR_G</strain>
    </source>
</reference>
<proteinExistence type="predicted"/>
<name>A0ABX1TPD3_9GAMM</name>
<keyword evidence="2" id="KW-1185">Reference proteome</keyword>
<organism evidence="1 2">
    <name type="scientific">Candidatus Competibacter phosphatis</name>
    <dbReference type="NCBI Taxonomy" id="221280"/>
    <lineage>
        <taxon>Bacteria</taxon>
        <taxon>Pseudomonadati</taxon>
        <taxon>Pseudomonadota</taxon>
        <taxon>Gammaproteobacteria</taxon>
        <taxon>Candidatus Competibacteraceae</taxon>
        <taxon>Candidatus Competibacter</taxon>
    </lineage>
</organism>
<accession>A0ABX1TPD3</accession>
<gene>
    <name evidence="1" type="ORF">E4P82_20060</name>
</gene>
<evidence type="ECO:0000313" key="1">
    <source>
        <dbReference type="EMBL" id="NMQ21292.1"/>
    </source>
</evidence>
<dbReference type="EMBL" id="SPMZ01000084">
    <property type="protein sequence ID" value="NMQ21292.1"/>
    <property type="molecule type" value="Genomic_DNA"/>
</dbReference>
<dbReference type="Proteomes" id="UP000760480">
    <property type="component" value="Unassembled WGS sequence"/>
</dbReference>
<comment type="caution">
    <text evidence="1">The sequence shown here is derived from an EMBL/GenBank/DDBJ whole genome shotgun (WGS) entry which is preliminary data.</text>
</comment>